<keyword evidence="5 6" id="KW-0804">Transcription</keyword>
<protein>
    <recommendedName>
        <fullName evidence="6">Transcription antitermination protein NusB</fullName>
    </recommendedName>
    <alternativeName>
        <fullName evidence="6">Antitermination factor NusB</fullName>
    </alternativeName>
</protein>
<dbReference type="PANTHER" id="PTHR11078:SF3">
    <property type="entry name" value="ANTITERMINATION NUSB DOMAIN-CONTAINING PROTEIN"/>
    <property type="match status" value="1"/>
</dbReference>
<dbReference type="PANTHER" id="PTHR11078">
    <property type="entry name" value="N UTILIZATION SUBSTANCE PROTEIN B-RELATED"/>
    <property type="match status" value="1"/>
</dbReference>
<dbReference type="SUPFAM" id="SSF48013">
    <property type="entry name" value="NusB-like"/>
    <property type="match status" value="1"/>
</dbReference>
<accession>A0A1T4JQQ0</accession>
<dbReference type="Pfam" id="PF01029">
    <property type="entry name" value="NusB"/>
    <property type="match status" value="1"/>
</dbReference>
<feature type="domain" description="NusB/RsmB/TIM44" evidence="8">
    <location>
        <begin position="83"/>
        <end position="183"/>
    </location>
</feature>
<dbReference type="Gene3D" id="1.10.940.10">
    <property type="entry name" value="NusB-like"/>
    <property type="match status" value="1"/>
</dbReference>
<evidence type="ECO:0000256" key="2">
    <source>
        <dbReference type="ARBA" id="ARBA00022814"/>
    </source>
</evidence>
<dbReference type="EMBL" id="FUWG01000004">
    <property type="protein sequence ID" value="SJZ32496.1"/>
    <property type="molecule type" value="Genomic_DNA"/>
</dbReference>
<dbReference type="OrthoDB" id="9811381at2"/>
<evidence type="ECO:0000256" key="4">
    <source>
        <dbReference type="ARBA" id="ARBA00023015"/>
    </source>
</evidence>
<name>A0A1T4JQQ0_TREPO</name>
<evidence type="ECO:0000256" key="1">
    <source>
        <dbReference type="ARBA" id="ARBA00005952"/>
    </source>
</evidence>
<dbReference type="RefSeq" id="WP_078932650.1">
    <property type="nucleotide sequence ID" value="NZ_FUWG01000004.1"/>
</dbReference>
<evidence type="ECO:0000256" key="3">
    <source>
        <dbReference type="ARBA" id="ARBA00022884"/>
    </source>
</evidence>
<dbReference type="HAMAP" id="MF_00073">
    <property type="entry name" value="NusB"/>
    <property type="match status" value="1"/>
</dbReference>
<dbReference type="InterPro" id="IPR035926">
    <property type="entry name" value="NusB-like_sf"/>
</dbReference>
<proteinExistence type="inferred from homology"/>
<dbReference type="InterPro" id="IPR006027">
    <property type="entry name" value="NusB_RsmB_TIM44"/>
</dbReference>
<dbReference type="AlphaFoldDB" id="A0A1T4JQQ0"/>
<gene>
    <name evidence="6" type="primary">nusB</name>
    <name evidence="9" type="ORF">SAMN02745149_00729</name>
</gene>
<keyword evidence="4 6" id="KW-0805">Transcription regulation</keyword>
<feature type="region of interest" description="Disordered" evidence="7">
    <location>
        <begin position="39"/>
        <end position="61"/>
    </location>
</feature>
<comment type="function">
    <text evidence="6">Involved in transcription antitermination. Required for transcription of ribosomal RNA (rRNA) genes. Binds specifically to the boxA antiterminator sequence of the ribosomal RNA (rrn) operons.</text>
</comment>
<dbReference type="GO" id="GO:0005829">
    <property type="term" value="C:cytosol"/>
    <property type="evidence" value="ECO:0007669"/>
    <property type="project" value="TreeGrafter"/>
</dbReference>
<keyword evidence="3 6" id="KW-0694">RNA-binding</keyword>
<sequence length="187" mass="21264">MSRRIGRILAFQALYSWDVGGVDIEDLLSFSWIERDVFEDEPESPAPSKADDVQTEEGEGSEVIEPVNEIKYCLFDKQLELFEGLSADKKNEVFAFARFLVRGTLENKDEIDGLIKSHLSPKWSIERINKVALAVVRIGVYELLYQKDTHPSIVIDEAVEIVKDYGSDDSYKFTNAILDKISKDIAR</sequence>
<dbReference type="GO" id="GO:0031564">
    <property type="term" value="P:transcription antitermination"/>
    <property type="evidence" value="ECO:0007669"/>
    <property type="project" value="UniProtKB-KW"/>
</dbReference>
<dbReference type="InterPro" id="IPR011605">
    <property type="entry name" value="NusB_fam"/>
</dbReference>
<dbReference type="STRING" id="261392.SAMN02745149_00729"/>
<evidence type="ECO:0000313" key="9">
    <source>
        <dbReference type="EMBL" id="SJZ32496.1"/>
    </source>
</evidence>
<organism evidence="9 10">
    <name type="scientific">Treponema porcinum</name>
    <dbReference type="NCBI Taxonomy" id="261392"/>
    <lineage>
        <taxon>Bacteria</taxon>
        <taxon>Pseudomonadati</taxon>
        <taxon>Spirochaetota</taxon>
        <taxon>Spirochaetia</taxon>
        <taxon>Spirochaetales</taxon>
        <taxon>Treponemataceae</taxon>
        <taxon>Treponema</taxon>
    </lineage>
</organism>
<keyword evidence="2 6" id="KW-0889">Transcription antitermination</keyword>
<dbReference type="GO" id="GO:0003723">
    <property type="term" value="F:RNA binding"/>
    <property type="evidence" value="ECO:0007669"/>
    <property type="project" value="UniProtKB-UniRule"/>
</dbReference>
<evidence type="ECO:0000256" key="6">
    <source>
        <dbReference type="HAMAP-Rule" id="MF_00073"/>
    </source>
</evidence>
<dbReference type="GeneID" id="78316042"/>
<keyword evidence="10" id="KW-1185">Reference proteome</keyword>
<dbReference type="NCBIfam" id="TIGR01951">
    <property type="entry name" value="nusB"/>
    <property type="match status" value="1"/>
</dbReference>
<evidence type="ECO:0000256" key="7">
    <source>
        <dbReference type="SAM" id="MobiDB-lite"/>
    </source>
</evidence>
<evidence type="ECO:0000259" key="8">
    <source>
        <dbReference type="Pfam" id="PF01029"/>
    </source>
</evidence>
<dbReference type="GO" id="GO:0006353">
    <property type="term" value="P:DNA-templated transcription termination"/>
    <property type="evidence" value="ECO:0007669"/>
    <property type="project" value="UniProtKB-UniRule"/>
</dbReference>
<comment type="similarity">
    <text evidence="1 6">Belongs to the NusB family.</text>
</comment>
<evidence type="ECO:0000313" key="10">
    <source>
        <dbReference type="Proteomes" id="UP000190423"/>
    </source>
</evidence>
<evidence type="ECO:0000256" key="5">
    <source>
        <dbReference type="ARBA" id="ARBA00023163"/>
    </source>
</evidence>
<reference evidence="9 10" key="1">
    <citation type="submission" date="2017-02" db="EMBL/GenBank/DDBJ databases">
        <authorList>
            <person name="Peterson S.W."/>
        </authorList>
    </citation>
    <scope>NUCLEOTIDE SEQUENCE [LARGE SCALE GENOMIC DNA]</scope>
    <source>
        <strain evidence="9 10">ATCC BAA-908</strain>
    </source>
</reference>
<dbReference type="Proteomes" id="UP000190423">
    <property type="component" value="Unassembled WGS sequence"/>
</dbReference>